<evidence type="ECO:0000313" key="2">
    <source>
        <dbReference type="Proteomes" id="UP001163223"/>
    </source>
</evidence>
<protein>
    <submittedName>
        <fullName evidence="1">Cyclic nucleotide-binding domain-containing protein</fullName>
    </submittedName>
</protein>
<keyword evidence="2" id="KW-1185">Reference proteome</keyword>
<sequence>MSHLATEVEVLRRVPLFQGLDPPKLKLLAFTASAMRFRPQEVIFRQGSPSDSAYVILAGEAAVEIDTPAGAIEIARLGETDFVGEIGVLADVPRSATVRAMSDLKTLRIGKECLIEHLQHFPSMSLVMLREIAMRLNRTTAELARQRAEAES</sequence>
<reference evidence="1" key="1">
    <citation type="submission" date="2022-11" db="EMBL/GenBank/DDBJ databases">
        <title>beta-Carotene-producing bacterium, Jeongeuplla avenae sp. nov., alleviates the salt stress of Arabidopsis seedlings.</title>
        <authorList>
            <person name="Jiang L."/>
            <person name="Lee J."/>
        </authorList>
    </citation>
    <scope>NUCLEOTIDE SEQUENCE</scope>
    <source>
        <strain evidence="1">DY_R2A_6</strain>
    </source>
</reference>
<dbReference type="EMBL" id="CP113520">
    <property type="protein sequence ID" value="WAJ28083.1"/>
    <property type="molecule type" value="Genomic_DNA"/>
</dbReference>
<name>A0ACD4NMJ2_9HYPH</name>
<accession>A0ACD4NMJ2</accession>
<organism evidence="1 2">
    <name type="scientific">Antarcticirhabdus aurantiaca</name>
    <dbReference type="NCBI Taxonomy" id="2606717"/>
    <lineage>
        <taxon>Bacteria</taxon>
        <taxon>Pseudomonadati</taxon>
        <taxon>Pseudomonadota</taxon>
        <taxon>Alphaproteobacteria</taxon>
        <taxon>Hyphomicrobiales</taxon>
        <taxon>Aurantimonadaceae</taxon>
        <taxon>Antarcticirhabdus</taxon>
    </lineage>
</organism>
<proteinExistence type="predicted"/>
<gene>
    <name evidence="1" type="ORF">OXU80_25200</name>
</gene>
<dbReference type="Proteomes" id="UP001163223">
    <property type="component" value="Chromosome"/>
</dbReference>
<evidence type="ECO:0000313" key="1">
    <source>
        <dbReference type="EMBL" id="WAJ28083.1"/>
    </source>
</evidence>